<gene>
    <name evidence="1" type="ORF">FHR97_002569</name>
</gene>
<keyword evidence="2" id="KW-1185">Reference proteome</keyword>
<reference evidence="1 2" key="1">
    <citation type="submission" date="2020-08" db="EMBL/GenBank/DDBJ databases">
        <title>Genomic Encyclopedia of Type Strains, Phase III (KMG-III): the genomes of soil and plant-associated and newly described type strains.</title>
        <authorList>
            <person name="Whitman W."/>
        </authorList>
    </citation>
    <scope>NUCLEOTIDE SEQUENCE [LARGE SCALE GENOMIC DNA]</scope>
    <source>
        <strain evidence="1 2">CECT 7744</strain>
    </source>
</reference>
<dbReference type="Proteomes" id="UP000518892">
    <property type="component" value="Unassembled WGS sequence"/>
</dbReference>
<evidence type="ECO:0000313" key="2">
    <source>
        <dbReference type="Proteomes" id="UP000518892"/>
    </source>
</evidence>
<accession>A0A7W5EWP2</accession>
<dbReference type="EMBL" id="JACHXR010000007">
    <property type="protein sequence ID" value="MBB3231710.1"/>
    <property type="molecule type" value="Genomic_DNA"/>
</dbReference>
<organism evidence="1 2">
    <name type="scientific">Halomonas stenophila</name>
    <dbReference type="NCBI Taxonomy" id="795312"/>
    <lineage>
        <taxon>Bacteria</taxon>
        <taxon>Pseudomonadati</taxon>
        <taxon>Pseudomonadota</taxon>
        <taxon>Gammaproteobacteria</taxon>
        <taxon>Oceanospirillales</taxon>
        <taxon>Halomonadaceae</taxon>
        <taxon>Halomonas</taxon>
    </lineage>
</organism>
<dbReference type="RefSeq" id="WP_183384187.1">
    <property type="nucleotide sequence ID" value="NZ_JACHXR010000007.1"/>
</dbReference>
<sequence length="138" mass="14089">MVAATKNRNTPTRAGNRRSAPVAAGALCYAGAIAVGNATGYAEPASTATGLTALGVFHHYQDNVGGADGDQAVEIERGYFHFANDGGDPIDRTMIGSACYLVDDQTVAATDGTGTRSAAGVVDDVDDNGVWVRIDPTA</sequence>
<name>A0A7W5EWP2_9GAMM</name>
<proteinExistence type="predicted"/>
<protein>
    <submittedName>
        <fullName evidence="1">Fermentation-respiration switch protein FrsA (DUF1100 family)</fullName>
    </submittedName>
</protein>
<comment type="caution">
    <text evidence="1">The sequence shown here is derived from an EMBL/GenBank/DDBJ whole genome shotgun (WGS) entry which is preliminary data.</text>
</comment>
<dbReference type="AlphaFoldDB" id="A0A7W5EWP2"/>
<evidence type="ECO:0000313" key="1">
    <source>
        <dbReference type="EMBL" id="MBB3231710.1"/>
    </source>
</evidence>